<dbReference type="RefSeq" id="WP_269424510.1">
    <property type="nucleotide sequence ID" value="NZ_JAPWGY010000007.1"/>
</dbReference>
<dbReference type="InterPro" id="IPR043425">
    <property type="entry name" value="NusG-like"/>
</dbReference>
<dbReference type="PANTHER" id="PTHR30265">
    <property type="entry name" value="RHO-INTERACTING TRANSCRIPTION TERMINATION FACTOR NUSG"/>
    <property type="match status" value="1"/>
</dbReference>
<dbReference type="PANTHER" id="PTHR30265:SF7">
    <property type="entry name" value="TRANSCRIPTION ANTITERMINATION PROTEIN RFAH"/>
    <property type="match status" value="1"/>
</dbReference>
<name>A0ABT4LMR2_9PROT</name>
<evidence type="ECO:0000256" key="3">
    <source>
        <dbReference type="ARBA" id="ARBA00023163"/>
    </source>
</evidence>
<evidence type="ECO:0000313" key="5">
    <source>
        <dbReference type="EMBL" id="MCZ4282359.1"/>
    </source>
</evidence>
<dbReference type="Pfam" id="PF02357">
    <property type="entry name" value="NusG"/>
    <property type="match status" value="1"/>
</dbReference>
<dbReference type="SMART" id="SM00738">
    <property type="entry name" value="NGN"/>
    <property type="match status" value="1"/>
</dbReference>
<gene>
    <name evidence="5" type="ORF">O4H49_16350</name>
</gene>
<accession>A0ABT4LMR2</accession>
<evidence type="ECO:0000259" key="4">
    <source>
        <dbReference type="SMART" id="SM00738"/>
    </source>
</evidence>
<reference evidence="5" key="1">
    <citation type="submission" date="2022-12" db="EMBL/GenBank/DDBJ databases">
        <title>Bacterial isolates from different developmental stages of Nematostella vectensis.</title>
        <authorList>
            <person name="Fraune S."/>
        </authorList>
    </citation>
    <scope>NUCLEOTIDE SEQUENCE</scope>
    <source>
        <strain evidence="5">G21630-S1</strain>
    </source>
</reference>
<keyword evidence="2" id="KW-0805">Transcription regulation</keyword>
<dbReference type="CDD" id="cd09892">
    <property type="entry name" value="NGN_SP_RfaH"/>
    <property type="match status" value="1"/>
</dbReference>
<dbReference type="EMBL" id="JAPWGY010000007">
    <property type="protein sequence ID" value="MCZ4282359.1"/>
    <property type="molecule type" value="Genomic_DNA"/>
</dbReference>
<proteinExistence type="predicted"/>
<protein>
    <submittedName>
        <fullName evidence="5">Transcriptional activator RfaH</fullName>
    </submittedName>
</protein>
<dbReference type="Proteomes" id="UP001069802">
    <property type="component" value="Unassembled WGS sequence"/>
</dbReference>
<evidence type="ECO:0000256" key="1">
    <source>
        <dbReference type="ARBA" id="ARBA00022814"/>
    </source>
</evidence>
<evidence type="ECO:0000313" key="6">
    <source>
        <dbReference type="Proteomes" id="UP001069802"/>
    </source>
</evidence>
<sequence>MKKWYVVNTQANQEIRAEINLARQGYQVFLPYFMKSRKHARKIDIVKKPLFPGYIFVALDVTIDSWSPINNTFGVRRLVANGNHLPSLPDQFVSCLKDTSNTPEHADPDLRIGTKVKFLTGPFANVIGTLSQMIDKERISILLDLLGREVTATTSRLNVTPAT</sequence>
<feature type="domain" description="NusG-like N-terminal" evidence="4">
    <location>
        <begin position="1"/>
        <end position="99"/>
    </location>
</feature>
<comment type="caution">
    <text evidence="5">The sequence shown here is derived from an EMBL/GenBank/DDBJ whole genome shotgun (WGS) entry which is preliminary data.</text>
</comment>
<dbReference type="InterPro" id="IPR036735">
    <property type="entry name" value="NGN_dom_sf"/>
</dbReference>
<dbReference type="Gene3D" id="3.30.70.940">
    <property type="entry name" value="NusG, N-terminal domain"/>
    <property type="match status" value="1"/>
</dbReference>
<dbReference type="SUPFAM" id="SSF50104">
    <property type="entry name" value="Translation proteins SH3-like domain"/>
    <property type="match status" value="1"/>
</dbReference>
<keyword evidence="6" id="KW-1185">Reference proteome</keyword>
<evidence type="ECO:0000256" key="2">
    <source>
        <dbReference type="ARBA" id="ARBA00023015"/>
    </source>
</evidence>
<dbReference type="SUPFAM" id="SSF82679">
    <property type="entry name" value="N-utilization substance G protein NusG, N-terminal domain"/>
    <property type="match status" value="1"/>
</dbReference>
<organism evidence="5 6">
    <name type="scientific">Kiloniella laminariae</name>
    <dbReference type="NCBI Taxonomy" id="454162"/>
    <lineage>
        <taxon>Bacteria</taxon>
        <taxon>Pseudomonadati</taxon>
        <taxon>Pseudomonadota</taxon>
        <taxon>Alphaproteobacteria</taxon>
        <taxon>Rhodospirillales</taxon>
        <taxon>Kiloniellaceae</taxon>
        <taxon>Kiloniella</taxon>
    </lineage>
</organism>
<dbReference type="InterPro" id="IPR006645">
    <property type="entry name" value="NGN-like_dom"/>
</dbReference>
<keyword evidence="3" id="KW-0804">Transcription</keyword>
<keyword evidence="1" id="KW-0889">Transcription antitermination</keyword>
<dbReference type="InterPro" id="IPR008991">
    <property type="entry name" value="Translation_prot_SH3-like_sf"/>
</dbReference>